<evidence type="ECO:0000259" key="2">
    <source>
        <dbReference type="Pfam" id="PF16917"/>
    </source>
</evidence>
<dbReference type="RefSeq" id="WP_157705554.1">
    <property type="nucleotide sequence ID" value="NZ_CP034348.1"/>
</dbReference>
<dbReference type="AlphaFoldDB" id="A0A6I6IJQ8"/>
<keyword evidence="4" id="KW-1185">Reference proteome</keyword>
<evidence type="ECO:0000259" key="1">
    <source>
        <dbReference type="Pfam" id="PF14563"/>
    </source>
</evidence>
<dbReference type="InterPro" id="IPR004143">
    <property type="entry name" value="BPL_LPL_catalytic"/>
</dbReference>
<dbReference type="Gene3D" id="3.30.930.10">
    <property type="entry name" value="Bira Bifunctional Protein, Domain 2"/>
    <property type="match status" value="1"/>
</dbReference>
<dbReference type="Pfam" id="PF14563">
    <property type="entry name" value="DUF4444"/>
    <property type="match status" value="1"/>
</dbReference>
<dbReference type="Gene3D" id="2.30.30.100">
    <property type="match status" value="1"/>
</dbReference>
<dbReference type="Proteomes" id="UP000428330">
    <property type="component" value="Chromosome"/>
</dbReference>
<proteinExistence type="predicted"/>
<dbReference type="KEGG" id="rom:EI983_01670"/>
<feature type="domain" description="DUF4444" evidence="1">
    <location>
        <begin position="192"/>
        <end position="233"/>
    </location>
</feature>
<dbReference type="SUPFAM" id="SSF55681">
    <property type="entry name" value="Class II aaRS and biotin synthetases"/>
    <property type="match status" value="1"/>
</dbReference>
<dbReference type="InterPro" id="IPR028044">
    <property type="entry name" value="DUF4444"/>
</dbReference>
<dbReference type="OrthoDB" id="7657788at2"/>
<reference evidence="4" key="1">
    <citation type="submission" date="2018-12" db="EMBL/GenBank/DDBJ databases">
        <title>Complete genome sequence of Roseovarius sp. MME-070.</title>
        <authorList>
            <person name="Nam Y.-D."/>
            <person name="Kang J."/>
            <person name="Chung W.-H."/>
            <person name="Park Y.S."/>
        </authorList>
    </citation>
    <scope>NUCLEOTIDE SEQUENCE [LARGE SCALE GENOMIC DNA]</scope>
    <source>
        <strain evidence="4">MME-070</strain>
    </source>
</reference>
<organism evidence="3 4">
    <name type="scientific">Roseovarius faecimaris</name>
    <dbReference type="NCBI Taxonomy" id="2494550"/>
    <lineage>
        <taxon>Bacteria</taxon>
        <taxon>Pseudomonadati</taxon>
        <taxon>Pseudomonadota</taxon>
        <taxon>Alphaproteobacteria</taxon>
        <taxon>Rhodobacterales</taxon>
        <taxon>Roseobacteraceae</taxon>
        <taxon>Roseovarius</taxon>
    </lineage>
</organism>
<evidence type="ECO:0000313" key="3">
    <source>
        <dbReference type="EMBL" id="QGX97049.1"/>
    </source>
</evidence>
<protein>
    <submittedName>
        <fullName evidence="3">DUF4444 domain-containing protein</fullName>
    </submittedName>
</protein>
<dbReference type="EMBL" id="CP034348">
    <property type="protein sequence ID" value="QGX97049.1"/>
    <property type="molecule type" value="Genomic_DNA"/>
</dbReference>
<sequence>MSDPSFPPLFSGQPVEGAIDPFDKALAEAARGCEAGLVVYNLGANSLRAAIVFAPEQPLEDAIIVLPVCAVGFQNALGALAPPEVAVHLEWSGGLRVNGASCGRLRVAASDRDPKAEPNWIVIGLDLPLWPENDDPGSTPDVTSLYAEGCSEVEPARLLEAWVKHTLVGLNRWSDDGVAPLHREWRGLAHDMGETVEVAGHKGIFMGVDERFGMLLRDDDTTHLIPLTYLLEDG</sequence>
<accession>A0A6I6IJQ8</accession>
<dbReference type="InterPro" id="IPR045864">
    <property type="entry name" value="aa-tRNA-synth_II/BPL/LPL"/>
</dbReference>
<name>A0A6I6IJQ8_9RHOB</name>
<dbReference type="Pfam" id="PF16917">
    <property type="entry name" value="BPL_LplA_LipB_2"/>
    <property type="match status" value="1"/>
</dbReference>
<evidence type="ECO:0000313" key="4">
    <source>
        <dbReference type="Proteomes" id="UP000428330"/>
    </source>
</evidence>
<feature type="domain" description="BPL/LPL catalytic" evidence="2">
    <location>
        <begin position="6"/>
        <end position="186"/>
    </location>
</feature>
<gene>
    <name evidence="3" type="ORF">EI983_01670</name>
</gene>